<evidence type="ECO:0000256" key="1">
    <source>
        <dbReference type="PIRNR" id="PIRNR018571"/>
    </source>
</evidence>
<dbReference type="EMBL" id="JBHTLU010000034">
    <property type="protein sequence ID" value="MFD1223331.1"/>
    <property type="molecule type" value="Genomic_DNA"/>
</dbReference>
<feature type="transmembrane region" description="Helical" evidence="2">
    <location>
        <begin position="129"/>
        <end position="149"/>
    </location>
</feature>
<feature type="transmembrane region" description="Helical" evidence="2">
    <location>
        <begin position="90"/>
        <end position="109"/>
    </location>
</feature>
<evidence type="ECO:0000313" key="4">
    <source>
        <dbReference type="Proteomes" id="UP001597180"/>
    </source>
</evidence>
<accession>A0ABW3UTX5</accession>
<keyword evidence="2" id="KW-1133">Transmembrane helix</keyword>
<dbReference type="Proteomes" id="UP001597180">
    <property type="component" value="Unassembled WGS sequence"/>
</dbReference>
<evidence type="ECO:0000256" key="2">
    <source>
        <dbReference type="SAM" id="Phobius"/>
    </source>
</evidence>
<organism evidence="3 4">
    <name type="scientific">Paenibacillus vulneris</name>
    <dbReference type="NCBI Taxonomy" id="1133364"/>
    <lineage>
        <taxon>Bacteria</taxon>
        <taxon>Bacillati</taxon>
        <taxon>Bacillota</taxon>
        <taxon>Bacilli</taxon>
        <taxon>Bacillales</taxon>
        <taxon>Paenibacillaceae</taxon>
        <taxon>Paenibacillus</taxon>
    </lineage>
</organism>
<dbReference type="PIRSF" id="PIRSF018571">
    <property type="entry name" value="SpoIIGA"/>
    <property type="match status" value="1"/>
</dbReference>
<comment type="subcellular location">
    <subcellularLocation>
        <location evidence="1">Cell membrane</location>
    </subcellularLocation>
</comment>
<protein>
    <recommendedName>
        <fullName evidence="1">Sporulation sigma-E factor-processing peptidase</fullName>
        <ecNumber evidence="1">3.4.23.-</ecNumber>
    </recommendedName>
    <alternativeName>
        <fullName evidence="1">Membrane-associated aspartic protease</fullName>
    </alternativeName>
    <alternativeName>
        <fullName evidence="1">Stage II sporulation protein GA</fullName>
    </alternativeName>
</protein>
<gene>
    <name evidence="3" type="primary">spoIIGA</name>
    <name evidence="3" type="ORF">ACFQ4B_24735</name>
</gene>
<dbReference type="InterPro" id="IPR005081">
    <property type="entry name" value="SpoIIGA"/>
</dbReference>
<dbReference type="NCBIfam" id="TIGR02854">
    <property type="entry name" value="spore_II_GA"/>
    <property type="match status" value="1"/>
</dbReference>
<keyword evidence="1" id="KW-0749">Sporulation</keyword>
<comment type="caution">
    <text evidence="3">The sequence shown here is derived from an EMBL/GenBank/DDBJ whole genome shotgun (WGS) entry which is preliminary data.</text>
</comment>
<keyword evidence="1" id="KW-0378">Hydrolase</keyword>
<dbReference type="RefSeq" id="WP_079910478.1">
    <property type="nucleotide sequence ID" value="NZ_BAABJG010000022.1"/>
</dbReference>
<keyword evidence="1 2" id="KW-0472">Membrane</keyword>
<comment type="function">
    <text evidence="1">Probable aspartic protease that is responsible for the proteolytic cleavage of the RNA polymerase sigma E factor (SigE/spoIIGB) to yield the active peptide in the mother cell during sporulation. Responds to a signal from the forespore that is triggered by the extracellular signal protein SpoIIR.</text>
</comment>
<dbReference type="EC" id="3.4.23.-" evidence="1"/>
<dbReference type="Pfam" id="PF03419">
    <property type="entry name" value="Peptidase_U4"/>
    <property type="match status" value="1"/>
</dbReference>
<keyword evidence="4" id="KW-1185">Reference proteome</keyword>
<keyword evidence="2" id="KW-0812">Transmembrane</keyword>
<keyword evidence="1" id="KW-1003">Cell membrane</keyword>
<keyword evidence="1" id="KW-0064">Aspartyl protease</keyword>
<name>A0ABW3UTX5_9BACL</name>
<comment type="similarity">
    <text evidence="1">Belongs to the peptidase U4 family.</text>
</comment>
<evidence type="ECO:0000313" key="3">
    <source>
        <dbReference type="EMBL" id="MFD1223331.1"/>
    </source>
</evidence>
<keyword evidence="1" id="KW-0645">Protease</keyword>
<reference evidence="4" key="1">
    <citation type="journal article" date="2019" name="Int. J. Syst. Evol. Microbiol.">
        <title>The Global Catalogue of Microorganisms (GCM) 10K type strain sequencing project: providing services to taxonomists for standard genome sequencing and annotation.</title>
        <authorList>
            <consortium name="The Broad Institute Genomics Platform"/>
            <consortium name="The Broad Institute Genome Sequencing Center for Infectious Disease"/>
            <person name="Wu L."/>
            <person name="Ma J."/>
        </authorList>
    </citation>
    <scope>NUCLEOTIDE SEQUENCE [LARGE SCALE GENOMIC DNA]</scope>
    <source>
        <strain evidence="4">CCUG 53270</strain>
    </source>
</reference>
<proteinExistence type="inferred from homology"/>
<feature type="transmembrane region" description="Helical" evidence="2">
    <location>
        <begin position="58"/>
        <end position="78"/>
    </location>
</feature>
<comment type="subunit">
    <text evidence="1">Self-associates. Interacts with SigE. Interacts with SpoIIR.</text>
</comment>
<feature type="transmembrane region" description="Helical" evidence="2">
    <location>
        <begin position="6"/>
        <end position="22"/>
    </location>
</feature>
<feature type="transmembrane region" description="Helical" evidence="2">
    <location>
        <begin position="34"/>
        <end position="52"/>
    </location>
</feature>
<sequence>MVVYVDLIFLVNMLIDAVLLMATTKVRRLQFRWWRLLCSAAIGGAYVVLLFFPPLSFMFTFAVKFILSLIMILTAYGYGGLQHFWRNVGAFYVINFVAAGAIIGVHYFWMSSGEVINGILFTQSGGVEHRLQIGLLFIIVVLFLSIWLFRHVQQASKRKEEMASYMAKVDVHIDQFESSCTGLIDTGNQLYDPLTKTPVMVMELSQWGEKIPESWKKRIERSEVDQIVSAIGTDEFEWQDRLRLVPYRGVNRSTQFMLAIKPDRVVITHNDKQFEALKVLIGLDGGKLSADNAYQAIIHPNLLHNE</sequence>